<name>A0A183EH03_9BILA</name>
<dbReference type="WBParaSite" id="GPUH_0002026901-mRNA-1">
    <property type="protein sequence ID" value="GPUH_0002026901-mRNA-1"/>
    <property type="gene ID" value="GPUH_0002026901"/>
</dbReference>
<sequence length="148" mass="17059">MRRCLLEKVLRRLNDQRFKAGDQEAWSLRRNYDAQEFLACLLSKIDSELASCASSESEKRSKLVSSLFPAFGFVLTRKIVCISCANEVENIAEDMFLSVHIKHDESDDPLSIQTLLDKGMINQIVEHRCPQCNENSAIQYHYYSRLPK</sequence>
<feature type="domain" description="USP" evidence="1">
    <location>
        <begin position="1"/>
        <end position="148"/>
    </location>
</feature>
<dbReference type="CDD" id="cd02257">
    <property type="entry name" value="Peptidase_C19"/>
    <property type="match status" value="1"/>
</dbReference>
<protein>
    <submittedName>
        <fullName evidence="4">USP domain-containing protein</fullName>
    </submittedName>
</protein>
<evidence type="ECO:0000313" key="2">
    <source>
        <dbReference type="EMBL" id="VDN35608.1"/>
    </source>
</evidence>
<keyword evidence="3" id="KW-1185">Reference proteome</keyword>
<accession>A0A183EH03</accession>
<dbReference type="SUPFAM" id="SSF54001">
    <property type="entry name" value="Cysteine proteinases"/>
    <property type="match status" value="1"/>
</dbReference>
<dbReference type="InterPro" id="IPR038765">
    <property type="entry name" value="Papain-like_cys_pep_sf"/>
</dbReference>
<dbReference type="InterPro" id="IPR028889">
    <property type="entry name" value="USP"/>
</dbReference>
<dbReference type="Gene3D" id="3.90.70.10">
    <property type="entry name" value="Cysteine proteinases"/>
    <property type="match status" value="1"/>
</dbReference>
<evidence type="ECO:0000313" key="3">
    <source>
        <dbReference type="Proteomes" id="UP000271098"/>
    </source>
</evidence>
<evidence type="ECO:0000313" key="4">
    <source>
        <dbReference type="WBParaSite" id="GPUH_0002026901-mRNA-1"/>
    </source>
</evidence>
<evidence type="ECO:0000259" key="1">
    <source>
        <dbReference type="PROSITE" id="PS50235"/>
    </source>
</evidence>
<reference evidence="2 3" key="2">
    <citation type="submission" date="2018-11" db="EMBL/GenBank/DDBJ databases">
        <authorList>
            <consortium name="Pathogen Informatics"/>
        </authorList>
    </citation>
    <scope>NUCLEOTIDE SEQUENCE [LARGE SCALE GENOMIC DNA]</scope>
</reference>
<dbReference type="InterPro" id="IPR028881">
    <property type="entry name" value="PAN2_UCH_dom"/>
</dbReference>
<proteinExistence type="predicted"/>
<gene>
    <name evidence="2" type="ORF">GPUH_LOCUS20243</name>
</gene>
<dbReference type="PROSITE" id="PS50235">
    <property type="entry name" value="USP_3"/>
    <property type="match status" value="1"/>
</dbReference>
<dbReference type="Proteomes" id="UP000271098">
    <property type="component" value="Unassembled WGS sequence"/>
</dbReference>
<reference evidence="4" key="1">
    <citation type="submission" date="2016-06" db="UniProtKB">
        <authorList>
            <consortium name="WormBaseParasite"/>
        </authorList>
    </citation>
    <scope>IDENTIFICATION</scope>
</reference>
<dbReference type="AlphaFoldDB" id="A0A183EH03"/>
<dbReference type="EMBL" id="UYRT01090041">
    <property type="protein sequence ID" value="VDN35608.1"/>
    <property type="molecule type" value="Genomic_DNA"/>
</dbReference>
<dbReference type="Pfam" id="PF13423">
    <property type="entry name" value="UCH_1"/>
    <property type="match status" value="1"/>
</dbReference>
<organism evidence="4">
    <name type="scientific">Gongylonema pulchrum</name>
    <dbReference type="NCBI Taxonomy" id="637853"/>
    <lineage>
        <taxon>Eukaryota</taxon>
        <taxon>Metazoa</taxon>
        <taxon>Ecdysozoa</taxon>
        <taxon>Nematoda</taxon>
        <taxon>Chromadorea</taxon>
        <taxon>Rhabditida</taxon>
        <taxon>Spirurina</taxon>
        <taxon>Spiruromorpha</taxon>
        <taxon>Spiruroidea</taxon>
        <taxon>Gongylonematidae</taxon>
        <taxon>Gongylonema</taxon>
    </lineage>
</organism>